<dbReference type="EMBL" id="RCHS01002988">
    <property type="protein sequence ID" value="RMX44382.1"/>
    <property type="molecule type" value="Genomic_DNA"/>
</dbReference>
<evidence type="ECO:0000313" key="2">
    <source>
        <dbReference type="Proteomes" id="UP000275408"/>
    </source>
</evidence>
<name>A0A3M6TSL3_POCDA</name>
<protein>
    <submittedName>
        <fullName evidence="1">Uncharacterized protein</fullName>
    </submittedName>
</protein>
<dbReference type="AlphaFoldDB" id="A0A3M6TSL3"/>
<reference evidence="1 2" key="1">
    <citation type="journal article" date="2018" name="Sci. Rep.">
        <title>Comparative analysis of the Pocillopora damicornis genome highlights role of immune system in coral evolution.</title>
        <authorList>
            <person name="Cunning R."/>
            <person name="Bay R.A."/>
            <person name="Gillette P."/>
            <person name="Baker A.C."/>
            <person name="Traylor-Knowles N."/>
        </authorList>
    </citation>
    <scope>NUCLEOTIDE SEQUENCE [LARGE SCALE GENOMIC DNA]</scope>
    <source>
        <strain evidence="1">RSMAS</strain>
        <tissue evidence="1">Whole animal</tissue>
    </source>
</reference>
<keyword evidence="2" id="KW-1185">Reference proteome</keyword>
<accession>A0A3M6TSL3</accession>
<dbReference type="Proteomes" id="UP000275408">
    <property type="component" value="Unassembled WGS sequence"/>
</dbReference>
<gene>
    <name evidence="1" type="ORF">pdam_00011221</name>
</gene>
<evidence type="ECO:0000313" key="1">
    <source>
        <dbReference type="EMBL" id="RMX44382.1"/>
    </source>
</evidence>
<comment type="caution">
    <text evidence="1">The sequence shown here is derived from an EMBL/GenBank/DDBJ whole genome shotgun (WGS) entry which is preliminary data.</text>
</comment>
<sequence length="239" mass="27178">MAISNKNQKEEQAYRCVKRLKRNGEFLFPSVQAIPNPQLPAGADNESVPEVETSLEWQPTPQVQHRLHFLNNFHRNSADGRVSPIRSQLCTDVLNLSSSSSRYCKRKAVQAVETVCAASKKKSLTGLDSIQTDEVCAFATLVETAERFCSLGLQEEGTKDMKRRLKSVRQYLKNDYKIHLAREIPCPDHYRQFALSSSEPEFHGSCAHHHTVNCDRCKDLKNVIADLQLVFDSQEVKFR</sequence>
<proteinExistence type="predicted"/>
<organism evidence="1 2">
    <name type="scientific">Pocillopora damicornis</name>
    <name type="common">Cauliflower coral</name>
    <name type="synonym">Millepora damicornis</name>
    <dbReference type="NCBI Taxonomy" id="46731"/>
    <lineage>
        <taxon>Eukaryota</taxon>
        <taxon>Metazoa</taxon>
        <taxon>Cnidaria</taxon>
        <taxon>Anthozoa</taxon>
        <taxon>Hexacorallia</taxon>
        <taxon>Scleractinia</taxon>
        <taxon>Astrocoeniina</taxon>
        <taxon>Pocilloporidae</taxon>
        <taxon>Pocillopora</taxon>
    </lineage>
</organism>